<dbReference type="Proteomes" id="UP001597568">
    <property type="component" value="Unassembled WGS sequence"/>
</dbReference>
<dbReference type="SUPFAM" id="SSF52172">
    <property type="entry name" value="CheY-like"/>
    <property type="match status" value="1"/>
</dbReference>
<name>A0ABW5Y546_9BACL</name>
<dbReference type="InterPro" id="IPR011006">
    <property type="entry name" value="CheY-like_superfamily"/>
</dbReference>
<dbReference type="Gene3D" id="3.40.50.2300">
    <property type="match status" value="1"/>
</dbReference>
<proteinExistence type="predicted"/>
<evidence type="ECO:0000313" key="2">
    <source>
        <dbReference type="Proteomes" id="UP001597568"/>
    </source>
</evidence>
<organism evidence="1 2">
    <name type="scientific">Kurthia populi</name>
    <dbReference type="NCBI Taxonomy" id="1562132"/>
    <lineage>
        <taxon>Bacteria</taxon>
        <taxon>Bacillati</taxon>
        <taxon>Bacillota</taxon>
        <taxon>Bacilli</taxon>
        <taxon>Bacillales</taxon>
        <taxon>Caryophanaceae</taxon>
        <taxon>Kurthia</taxon>
    </lineage>
</organism>
<dbReference type="RefSeq" id="WP_139992140.1">
    <property type="nucleotide sequence ID" value="NZ_JBHUOR010000140.1"/>
</dbReference>
<accession>A0ABW5Y546</accession>
<gene>
    <name evidence="1" type="ORF">ACFSY7_18415</name>
</gene>
<dbReference type="EMBL" id="JBHUOR010000140">
    <property type="protein sequence ID" value="MFD2870473.1"/>
    <property type="molecule type" value="Genomic_DNA"/>
</dbReference>
<sequence>MRIVICDDNYSTINFVHNSLERLAKTSDWKVEFVLTTRKHTSVQQFLTLHRAEVYYISVDLENNEGFALAEEIRQRDPQAEIVLLSTSATTLATVDDTVVKSYQMLLQEQTAHFEKRLLEGFTALYNQKG</sequence>
<protein>
    <submittedName>
        <fullName evidence="1">Response regulator</fullName>
    </submittedName>
</protein>
<reference evidence="2" key="1">
    <citation type="journal article" date="2019" name="Int. J. Syst. Evol. Microbiol.">
        <title>The Global Catalogue of Microorganisms (GCM) 10K type strain sequencing project: providing services to taxonomists for standard genome sequencing and annotation.</title>
        <authorList>
            <consortium name="The Broad Institute Genomics Platform"/>
            <consortium name="The Broad Institute Genome Sequencing Center for Infectious Disease"/>
            <person name="Wu L."/>
            <person name="Ma J."/>
        </authorList>
    </citation>
    <scope>NUCLEOTIDE SEQUENCE [LARGE SCALE GENOMIC DNA]</scope>
    <source>
        <strain evidence="2">KCTC 33522</strain>
    </source>
</reference>
<keyword evidence="2" id="KW-1185">Reference proteome</keyword>
<comment type="caution">
    <text evidence="1">The sequence shown here is derived from an EMBL/GenBank/DDBJ whole genome shotgun (WGS) entry which is preliminary data.</text>
</comment>
<evidence type="ECO:0000313" key="1">
    <source>
        <dbReference type="EMBL" id="MFD2870473.1"/>
    </source>
</evidence>